<evidence type="ECO:0000313" key="3">
    <source>
        <dbReference type="Proteomes" id="UP000703269"/>
    </source>
</evidence>
<protein>
    <submittedName>
        <fullName evidence="2">Uncharacterized protein</fullName>
    </submittedName>
</protein>
<keyword evidence="1" id="KW-0812">Transmembrane</keyword>
<keyword evidence="3" id="KW-1185">Reference proteome</keyword>
<keyword evidence="1" id="KW-1133">Transmembrane helix</keyword>
<feature type="transmembrane region" description="Helical" evidence="1">
    <location>
        <begin position="50"/>
        <end position="79"/>
    </location>
</feature>
<evidence type="ECO:0000256" key="1">
    <source>
        <dbReference type="SAM" id="Phobius"/>
    </source>
</evidence>
<dbReference type="Proteomes" id="UP000703269">
    <property type="component" value="Unassembled WGS sequence"/>
</dbReference>
<organism evidence="2 3">
    <name type="scientific">Phanerochaete sordida</name>
    <dbReference type="NCBI Taxonomy" id="48140"/>
    <lineage>
        <taxon>Eukaryota</taxon>
        <taxon>Fungi</taxon>
        <taxon>Dikarya</taxon>
        <taxon>Basidiomycota</taxon>
        <taxon>Agaricomycotina</taxon>
        <taxon>Agaricomycetes</taxon>
        <taxon>Polyporales</taxon>
        <taxon>Phanerochaetaceae</taxon>
        <taxon>Phanerochaete</taxon>
    </lineage>
</organism>
<proteinExistence type="predicted"/>
<evidence type="ECO:0000313" key="2">
    <source>
        <dbReference type="EMBL" id="GJE84629.1"/>
    </source>
</evidence>
<reference evidence="2 3" key="1">
    <citation type="submission" date="2021-08" db="EMBL/GenBank/DDBJ databases">
        <title>Draft Genome Sequence of Phanerochaete sordida strain YK-624.</title>
        <authorList>
            <person name="Mori T."/>
            <person name="Dohra H."/>
            <person name="Suzuki T."/>
            <person name="Kawagishi H."/>
            <person name="Hirai H."/>
        </authorList>
    </citation>
    <scope>NUCLEOTIDE SEQUENCE [LARGE SCALE GENOMIC DNA]</scope>
    <source>
        <strain evidence="2 3">YK-624</strain>
    </source>
</reference>
<dbReference type="OrthoDB" id="100006at2759"/>
<sequence>MSGSGYVYLLIGTLWAAVNVADAWWIYYYVRANVDPVPRNAVDKSSSALSGYTAMMFIFGFVWSIVNLMVGWAALAASLEGRYNRSRTANYMINLFSIFIAFPIFVFLFIMPFCGGWIVVPLVSSNAWHHRCDSYPAFVILDAKSYNDPRYVVNVAYFFMNQPSAAEPTQLFTYEIANTDGGDNWLFSVRSWQTPQESIPLDFYPTLQSVHYNFATQTIDGNCTLPTVANATGNVVGNTTTVPCMSGTFDPGSHLFFNITSAVPLNSTLAASYPAAVPNATAHLTIPDNGWTFTGYAPAVELEEQQPDGSLGHLVLKTTVTKPHDSTELRVCVAGPEGRQGATVQPEVLAPLGLILMRQADYALFNTQPSSD</sequence>
<gene>
    <name evidence="2" type="ORF">PsYK624_007050</name>
</gene>
<comment type="caution">
    <text evidence="2">The sequence shown here is derived from an EMBL/GenBank/DDBJ whole genome shotgun (WGS) entry which is preliminary data.</text>
</comment>
<dbReference type="EMBL" id="BPQB01000001">
    <property type="protein sequence ID" value="GJE84629.1"/>
    <property type="molecule type" value="Genomic_DNA"/>
</dbReference>
<keyword evidence="1" id="KW-0472">Membrane</keyword>
<accession>A0A9P3FYH7</accession>
<name>A0A9P3FYH7_9APHY</name>
<feature type="transmembrane region" description="Helical" evidence="1">
    <location>
        <begin position="91"/>
        <end position="120"/>
    </location>
</feature>
<dbReference type="AlphaFoldDB" id="A0A9P3FYH7"/>
<feature type="transmembrane region" description="Helical" evidence="1">
    <location>
        <begin position="7"/>
        <end position="30"/>
    </location>
</feature>